<keyword evidence="1" id="KW-0472">Membrane</keyword>
<dbReference type="Proteomes" id="UP001354971">
    <property type="component" value="Unassembled WGS sequence"/>
</dbReference>
<sequence length="257" mass="28730">MILSRISQAIRAQNWFAVAIEFVIVILGVVIGFQVNGWAERQDEDRRAAVYLDRLLSDLETNEMRFTTAYAFREQVRDLGMEALSYASGEAEAPSDWRVILAYFNASQAGGAEPVDATYREMLATGDLDLVRSVQLRGLLASYYTSTGFSEITDSLPAYRETVRGIIPIDLQTYIWENCWQSIVGRTQRLIDCDGPETTDPGRISALATTLIGHEQVNAELHFWVSNQYAALTIHQAQIDQTAEALSALRDLIGEIE</sequence>
<evidence type="ECO:0000313" key="3">
    <source>
        <dbReference type="Proteomes" id="UP001354971"/>
    </source>
</evidence>
<keyword evidence="1" id="KW-0812">Transmembrane</keyword>
<feature type="transmembrane region" description="Helical" evidence="1">
    <location>
        <begin position="12"/>
        <end position="33"/>
    </location>
</feature>
<evidence type="ECO:0000256" key="1">
    <source>
        <dbReference type="SAM" id="Phobius"/>
    </source>
</evidence>
<reference evidence="2 3" key="1">
    <citation type="submission" date="2024-01" db="EMBL/GenBank/DDBJ databases">
        <title>Hyphobacterium bacterium isolated from marine sediment.</title>
        <authorList>
            <person name="Zhao S."/>
        </authorList>
    </citation>
    <scope>NUCLEOTIDE SEQUENCE [LARGE SCALE GENOMIC DNA]</scope>
    <source>
        <strain evidence="3">HN65</strain>
    </source>
</reference>
<comment type="caution">
    <text evidence="2">The sequence shown here is derived from an EMBL/GenBank/DDBJ whole genome shotgun (WGS) entry which is preliminary data.</text>
</comment>
<evidence type="ECO:0000313" key="2">
    <source>
        <dbReference type="EMBL" id="MEE2525938.1"/>
    </source>
</evidence>
<gene>
    <name evidence="2" type="ORF">V0U79_06135</name>
</gene>
<organism evidence="2 3">
    <name type="scientific">Hyphobacterium lacteum</name>
    <dbReference type="NCBI Taxonomy" id="3116575"/>
    <lineage>
        <taxon>Bacteria</taxon>
        <taxon>Pseudomonadati</taxon>
        <taxon>Pseudomonadota</taxon>
        <taxon>Alphaproteobacteria</taxon>
        <taxon>Maricaulales</taxon>
        <taxon>Maricaulaceae</taxon>
        <taxon>Hyphobacterium</taxon>
    </lineage>
</organism>
<proteinExistence type="predicted"/>
<dbReference type="RefSeq" id="WP_330198597.1">
    <property type="nucleotide sequence ID" value="NZ_JAZDRP010000003.1"/>
</dbReference>
<protein>
    <submittedName>
        <fullName evidence="2">Uncharacterized protein</fullName>
    </submittedName>
</protein>
<accession>A0ABU7LPU4</accession>
<keyword evidence="3" id="KW-1185">Reference proteome</keyword>
<dbReference type="EMBL" id="JAZDRP010000003">
    <property type="protein sequence ID" value="MEE2525938.1"/>
    <property type="molecule type" value="Genomic_DNA"/>
</dbReference>
<name>A0ABU7LPU4_9PROT</name>
<keyword evidence="1" id="KW-1133">Transmembrane helix</keyword>